<evidence type="ECO:0000313" key="3">
    <source>
        <dbReference type="Proteomes" id="UP000469890"/>
    </source>
</evidence>
<dbReference type="SUPFAM" id="SSF52047">
    <property type="entry name" value="RNI-like"/>
    <property type="match status" value="1"/>
</dbReference>
<dbReference type="Gene3D" id="3.80.10.10">
    <property type="entry name" value="Ribonuclease Inhibitor"/>
    <property type="match status" value="1"/>
</dbReference>
<proteinExistence type="predicted"/>
<accession>A0A8H4BFK7</accession>
<comment type="caution">
    <text evidence="2">The sequence shown here is derived from an EMBL/GenBank/DDBJ whole genome shotgun (WGS) entry which is preliminary data.</text>
</comment>
<dbReference type="InterPro" id="IPR032675">
    <property type="entry name" value="LRR_dom_sf"/>
</dbReference>
<organism evidence="2 3">
    <name type="scientific">Mucor circinelloides f. lusitanicus</name>
    <name type="common">Mucor racemosus var. lusitanicus</name>
    <dbReference type="NCBI Taxonomy" id="29924"/>
    <lineage>
        <taxon>Eukaryota</taxon>
        <taxon>Fungi</taxon>
        <taxon>Fungi incertae sedis</taxon>
        <taxon>Mucoromycota</taxon>
        <taxon>Mucoromycotina</taxon>
        <taxon>Mucoromycetes</taxon>
        <taxon>Mucorales</taxon>
        <taxon>Mucorineae</taxon>
        <taxon>Mucoraceae</taxon>
        <taxon>Mucor</taxon>
    </lineage>
</organism>
<dbReference type="SUPFAM" id="SSF81383">
    <property type="entry name" value="F-box domain"/>
    <property type="match status" value="1"/>
</dbReference>
<dbReference type="AlphaFoldDB" id="A0A8H4BFK7"/>
<protein>
    <recommendedName>
        <fullName evidence="1">F-box domain-containing protein</fullName>
    </recommendedName>
</protein>
<sequence>MERLPSEIQHLIFAKTNHAEQCRLVCKNWYAMITEDLLHRFALLHNEARIAFYENRPDLGKHVRGIFAILTAEKAFTLPRLFSNLQYLDLTVYTLPTRNSATEFHNLIQTLDGIPHWTSSIRSIKERNHATPLFTSLWLEAAAAAAGRGALANLTDLHIKMFDYREFNRNNIEMQKYITQKHQFLHSLRLANALRRLTLEEMYISWEDLDAIHDRVPDLRSLSFINVKLQLNENIVDPHLDIQQRINQASSLPNKQVSSLKHLKIDLHAGNGSNGSQPHELIKVWAQQIASKYTDLISFTLQSDITMQSRDFKPEHTLSLLPMMVSCQRLTALEIMLYPITQDLLVAMDRNNIKLRTLRFDTTNNVDLKKQLSLLSDSDQSNHLQHLKLHSNYPGGHYEYTQKRALQEESQGFDTRLFQSLSNFARLKTLEFNCAFGRSCDLAHLIQILAYCKSLRSLHLDHVSVSNEMSDILLSPVTVDQFPQLEHLTITKLNIKRDSQALVDTNLILKRVLQGLQNSLETIYLELGSITFGQNKVDHPLADYLYLDLSTLQELRRLSVNYALGSSTITTERGEQCETHEFGRNNHVFNKVPPPPPSQYQTKVILPQQAIKINTRLVL</sequence>
<gene>
    <name evidence="2" type="ORF">FB192DRAFT_1385466</name>
</gene>
<dbReference type="Pfam" id="PF12937">
    <property type="entry name" value="F-box-like"/>
    <property type="match status" value="1"/>
</dbReference>
<evidence type="ECO:0000259" key="1">
    <source>
        <dbReference type="Pfam" id="PF12937"/>
    </source>
</evidence>
<feature type="domain" description="F-box" evidence="1">
    <location>
        <begin position="2"/>
        <end position="40"/>
    </location>
</feature>
<name>A0A8H4BFK7_MUCCL</name>
<dbReference type="InterPro" id="IPR001810">
    <property type="entry name" value="F-box_dom"/>
</dbReference>
<reference evidence="2 3" key="1">
    <citation type="submission" date="2019-09" db="EMBL/GenBank/DDBJ databases">
        <authorList>
            <consortium name="DOE Joint Genome Institute"/>
            <person name="Mondo S.J."/>
            <person name="Navarro-Mendoza M.I."/>
            <person name="Perez-Arques C."/>
            <person name="Panchal S."/>
            <person name="Nicolas F.E."/>
            <person name="Ganguly P."/>
            <person name="Pangilinan J."/>
            <person name="Grigoriev I."/>
            <person name="Heitman J."/>
            <person name="Sanya K."/>
            <person name="Garre V."/>
        </authorList>
    </citation>
    <scope>NUCLEOTIDE SEQUENCE [LARGE SCALE GENOMIC DNA]</scope>
    <source>
        <strain evidence="2 3">MU402</strain>
    </source>
</reference>
<dbReference type="EMBL" id="JAAECE010000005">
    <property type="protein sequence ID" value="KAF1801374.1"/>
    <property type="molecule type" value="Genomic_DNA"/>
</dbReference>
<evidence type="ECO:0000313" key="2">
    <source>
        <dbReference type="EMBL" id="KAF1801374.1"/>
    </source>
</evidence>
<dbReference type="InterPro" id="IPR036047">
    <property type="entry name" value="F-box-like_dom_sf"/>
</dbReference>
<dbReference type="Proteomes" id="UP000469890">
    <property type="component" value="Unassembled WGS sequence"/>
</dbReference>